<feature type="binding site" evidence="5">
    <location>
        <position position="226"/>
    </location>
    <ligand>
        <name>AMP</name>
        <dbReference type="ChEBI" id="CHEBI:456215"/>
    </ligand>
</feature>
<feature type="active site" description="N6-AMP-lysine intermediate" evidence="5">
    <location>
        <position position="35"/>
    </location>
</feature>
<keyword evidence="2 5" id="KW-0547">Nucleotide-binding</keyword>
<dbReference type="Proteomes" id="UP000204511">
    <property type="component" value="Genome"/>
</dbReference>
<feature type="domain" description="RNA ligase" evidence="6">
    <location>
        <begin position="30"/>
        <end position="226"/>
    </location>
</feature>
<comment type="function">
    <text evidence="5">Repairs 3'-OH/5'-PO4 nicks in duplex RNA or RNA:DNA hybrid in which the broken 3'-OH strand is RNA. The nick ligation reaction entails three nucleotidyl transfer steps. In the first step, the RNA ligase reacts with ATP in the absence of nucleic acid to form a covalent ligase-AMP intermediate and release pyrophosphate. In step 2, the ligase-AMP binds to the nicked duplex nucleic acid and transfers the adenylate to the 5'-PO4 terminus to form an adenylylated nicked intermediate. In step 3, the RNA ligase directs the attack of the nick 3'-OH on the 5'-phosphoanhydride linkage, resulting in a repaired 3' - 5' phosphodiester and release of AMP.</text>
</comment>
<dbReference type="InterPro" id="IPR012647">
    <property type="entry name" value="RNA_lig_RNL2"/>
</dbReference>
<feature type="binding site" evidence="5">
    <location>
        <position position="205"/>
    </location>
    <ligand>
        <name>Mg(2+)</name>
        <dbReference type="ChEBI" id="CHEBI:18420"/>
        <label>1</label>
    </ligand>
</feature>
<dbReference type="KEGG" id="vg:29060347"/>
<keyword evidence="3 5" id="KW-0067">ATP-binding</keyword>
<feature type="binding site" evidence="5">
    <location>
        <position position="40"/>
    </location>
    <ligand>
        <name>AMP</name>
        <dbReference type="ChEBI" id="CHEBI:456215"/>
    </ligand>
</feature>
<dbReference type="Gene3D" id="1.10.10.1810">
    <property type="entry name" value="RNA ligase"/>
    <property type="match status" value="1"/>
</dbReference>
<feature type="binding site" evidence="5">
    <location>
        <position position="36"/>
    </location>
    <ligand>
        <name>AMP</name>
        <dbReference type="ChEBI" id="CHEBI:456215"/>
    </ligand>
</feature>
<dbReference type="GO" id="GO:0003972">
    <property type="term" value="F:RNA ligase (ATP) activity"/>
    <property type="evidence" value="ECO:0007669"/>
    <property type="project" value="UniProtKB-UniRule"/>
</dbReference>
<comment type="similarity">
    <text evidence="5">Belongs to the RNA ligase 2 family.</text>
</comment>
<organism evidence="8 9">
    <name type="scientific">Salmonella phage vB_SnwM_CGG4-1</name>
    <dbReference type="NCBI Taxonomy" id="1815631"/>
    <lineage>
        <taxon>Viruses</taxon>
        <taxon>Duplodnaviria</taxon>
        <taxon>Heunggongvirae</taxon>
        <taxon>Uroviricota</taxon>
        <taxon>Caudoviricetes</taxon>
        <taxon>Pantevenvirales</taxon>
        <taxon>Straboviridae</taxon>
        <taxon>Tevenvirinae</taxon>
        <taxon>Gelderlandvirus</taxon>
        <taxon>Gelderlandvirus cgg41</taxon>
    </lineage>
</organism>
<dbReference type="Pfam" id="PF09414">
    <property type="entry name" value="RNA_ligase"/>
    <property type="match status" value="1"/>
</dbReference>
<dbReference type="HAMAP" id="MF_04150">
    <property type="entry name" value="RNALIG2_T4"/>
    <property type="match status" value="1"/>
</dbReference>
<name>A0A1B0VVB2_9CAUD</name>
<evidence type="ECO:0000256" key="1">
    <source>
        <dbReference type="ARBA" id="ARBA00022598"/>
    </source>
</evidence>
<dbReference type="GO" id="GO:0005524">
    <property type="term" value="F:ATP binding"/>
    <property type="evidence" value="ECO:0007669"/>
    <property type="project" value="UniProtKB-UniRule"/>
</dbReference>
<evidence type="ECO:0000313" key="8">
    <source>
        <dbReference type="EMBL" id="ANA49517.1"/>
    </source>
</evidence>
<dbReference type="EC" id="6.5.1.3" evidence="5"/>
<feature type="binding site" evidence="5">
    <location>
        <position position="228"/>
    </location>
    <ligand>
        <name>AMP</name>
        <dbReference type="ChEBI" id="CHEBI:456215"/>
    </ligand>
</feature>
<feature type="binding site" evidence="5">
    <location>
        <position position="34"/>
    </location>
    <ligand>
        <name>AMP</name>
        <dbReference type="ChEBI" id="CHEBI:456215"/>
    </ligand>
</feature>
<feature type="binding site" evidence="5">
    <location>
        <position position="102"/>
    </location>
    <ligand>
        <name>AMP</name>
        <dbReference type="ChEBI" id="CHEBI:456215"/>
    </ligand>
</feature>
<evidence type="ECO:0000259" key="7">
    <source>
        <dbReference type="Pfam" id="PF18043"/>
    </source>
</evidence>
<keyword evidence="5" id="KW-0460">Magnesium</keyword>
<dbReference type="GO" id="GO:0046872">
    <property type="term" value="F:metal ion binding"/>
    <property type="evidence" value="ECO:0007669"/>
    <property type="project" value="UniProtKB-UniRule"/>
</dbReference>
<dbReference type="OrthoDB" id="15759at10239"/>
<reference evidence="9" key="1">
    <citation type="submission" date="2016-03" db="EMBL/GenBank/DDBJ databases">
        <authorList>
            <person name="Cucic S."/>
            <person name="Anany H."/>
            <person name="Brovko L."/>
            <person name="Kropinski A.M."/>
            <person name="Griffiths M.W."/>
        </authorList>
    </citation>
    <scope>NUCLEOTIDE SEQUENCE [LARGE SCALE GENOMIC DNA]</scope>
</reference>
<feature type="binding site" evidence="5">
    <location>
        <position position="55"/>
    </location>
    <ligand>
        <name>AMP</name>
        <dbReference type="ChEBI" id="CHEBI:456215"/>
    </ligand>
</feature>
<keyword evidence="5" id="KW-0479">Metal-binding</keyword>
<keyword evidence="9" id="KW-1185">Reference proteome</keyword>
<accession>A0A1B0VVB2</accession>
<comment type="caution">
    <text evidence="5">Lacks conserved residue(s) required for the propagation of feature annotation.</text>
</comment>
<dbReference type="InterPro" id="IPR041948">
    <property type="entry name" value="Rnl1/2_C_sf"/>
</dbReference>
<protein>
    <recommendedName>
        <fullName evidence="5">RNA ligase 2</fullName>
        <ecNumber evidence="5">6.5.1.3</ecNumber>
    </recommendedName>
    <alternativeName>
        <fullName evidence="5">Rnl2</fullName>
    </alternativeName>
</protein>
<feature type="domain" description="RNA ligase 2 C-terminal" evidence="7">
    <location>
        <begin position="247"/>
        <end position="323"/>
    </location>
</feature>
<dbReference type="Gene3D" id="3.30.1490.70">
    <property type="match status" value="1"/>
</dbReference>
<dbReference type="GO" id="GO:0042245">
    <property type="term" value="P:RNA repair"/>
    <property type="evidence" value="ECO:0007669"/>
    <property type="project" value="UniProtKB-UniRule"/>
</dbReference>
<dbReference type="EMBL" id="KU867307">
    <property type="protein sequence ID" value="ANA49517.1"/>
    <property type="molecule type" value="Genomic_DNA"/>
</dbReference>
<evidence type="ECO:0000256" key="3">
    <source>
        <dbReference type="ARBA" id="ARBA00022840"/>
    </source>
</evidence>
<sequence>MFKKYSSLENHYNNKFISKIRFEGKDGGLWVAREKIHGTNFSIIVSKDSVSACKRSGPILPSESFYGHEIILKNYDESIKTIQRCMNANELGSVSSYQIFGEFAGHGIQKEVDYGEKDFYVFDILVNTQNGNVLYMDDMMMTSFCNEFGFKMAPFIGCGSFDELIQLPNNFTSVIKAYNEAAKDDLKEVNLCVFDPLVTDDNVAEGYVLKPVYPDFFNNGTRIAIKSKNSRFTEKKKSDKPIKPKAELTSNDSTILANLCEYSTWNRVSNVISHIGEVKAKDFGKVVGLTMQDIFVEAGREGVEIIHADNPDLVKRELQNIVMATIREKWLEVVE</sequence>
<evidence type="ECO:0000259" key="6">
    <source>
        <dbReference type="Pfam" id="PF09414"/>
    </source>
</evidence>
<dbReference type="RefSeq" id="YP_009286529.1">
    <property type="nucleotide sequence ID" value="NC_031065.1"/>
</dbReference>
<dbReference type="InterPro" id="IPR021122">
    <property type="entry name" value="RNA_ligase_dom_REL/Rnl2"/>
</dbReference>
<dbReference type="InterPro" id="IPR044263">
    <property type="entry name" value="Rnl2_vir"/>
</dbReference>
<evidence type="ECO:0000313" key="9">
    <source>
        <dbReference type="Proteomes" id="UP000204511"/>
    </source>
</evidence>
<dbReference type="GeneID" id="29060347"/>
<dbReference type="SUPFAM" id="SSF56091">
    <property type="entry name" value="DNA ligase/mRNA capping enzyme, catalytic domain"/>
    <property type="match status" value="1"/>
</dbReference>
<comment type="cofactor">
    <cofactor evidence="5">
        <name>Mg(2+)</name>
        <dbReference type="ChEBI" id="CHEBI:18420"/>
    </cofactor>
    <cofactor evidence="5">
        <name>Mn(2+)</name>
        <dbReference type="ChEBI" id="CHEBI:29035"/>
    </cofactor>
    <text evidence="5">Binds 2 magnesium ions that may perform the catalytic activity via a two-metal mechanism.</text>
</comment>
<comment type="catalytic activity">
    <reaction evidence="4 5">
        <text>ATP + (ribonucleotide)n-3'-hydroxyl + 5'-phospho-(ribonucleotide)m = (ribonucleotide)n+m + AMP + diphosphate.</text>
        <dbReference type="EC" id="6.5.1.3"/>
    </reaction>
</comment>
<keyword evidence="1 5" id="KW-0436">Ligase</keyword>
<keyword evidence="5" id="KW-0692">RNA repair</keyword>
<dbReference type="InterPro" id="IPR040609">
    <property type="entry name" value="Rnl2_C"/>
</dbReference>
<proteinExistence type="inferred from homology"/>
<evidence type="ECO:0000256" key="5">
    <source>
        <dbReference type="HAMAP-Rule" id="MF_04150"/>
    </source>
</evidence>
<evidence type="ECO:0000256" key="2">
    <source>
        <dbReference type="ARBA" id="ARBA00022741"/>
    </source>
</evidence>
<dbReference type="NCBIfam" id="TIGR02307">
    <property type="entry name" value="RNA_lig_RNL2"/>
    <property type="match status" value="1"/>
</dbReference>
<dbReference type="Gene3D" id="3.30.470.30">
    <property type="entry name" value="DNA ligase/mRNA capping enzyme"/>
    <property type="match status" value="1"/>
</dbReference>
<comment type="domain">
    <text evidence="5">The adenylyltransferase domain in the N-terminus performs step 1 and step 3 reactions. The C-terminus domain is required for step 2 of the ligation pathway.</text>
</comment>
<evidence type="ECO:0000256" key="4">
    <source>
        <dbReference type="ARBA" id="ARBA00034038"/>
    </source>
</evidence>
<gene>
    <name evidence="8" type="ORF">CGG41_162</name>
</gene>
<dbReference type="Pfam" id="PF18043">
    <property type="entry name" value="T4_Rnl2_C"/>
    <property type="match status" value="1"/>
</dbReference>